<evidence type="ECO:0000256" key="4">
    <source>
        <dbReference type="ARBA" id="ARBA00022723"/>
    </source>
</evidence>
<dbReference type="PANTHER" id="PTHR43705">
    <property type="entry name" value="HYDROXYACYLGLUTATHIONE HYDROLASE"/>
    <property type="match status" value="1"/>
</dbReference>
<dbReference type="EMBL" id="OZ060371">
    <property type="protein sequence ID" value="CAL4042825.1"/>
    <property type="molecule type" value="Genomic_DNA"/>
</dbReference>
<comment type="similarity">
    <text evidence="3 7">Belongs to the metallo-beta-lactamase superfamily. Glyoxalase II family.</text>
</comment>
<feature type="binding site" evidence="7">
    <location>
        <position position="56"/>
    </location>
    <ligand>
        <name>Zn(2+)</name>
        <dbReference type="ChEBI" id="CHEBI:29105"/>
        <label>2</label>
    </ligand>
</feature>
<feature type="binding site" evidence="7">
    <location>
        <position position="125"/>
    </location>
    <ligand>
        <name>Zn(2+)</name>
        <dbReference type="ChEBI" id="CHEBI:29105"/>
        <label>1</label>
    </ligand>
</feature>
<dbReference type="GO" id="GO:0046872">
    <property type="term" value="F:metal ion binding"/>
    <property type="evidence" value="ECO:0007669"/>
    <property type="project" value="UniProtKB-KW"/>
</dbReference>
<evidence type="ECO:0000256" key="5">
    <source>
        <dbReference type="ARBA" id="ARBA00022801"/>
    </source>
</evidence>
<comment type="cofactor">
    <cofactor evidence="7">
        <name>Zn(2+)</name>
        <dbReference type="ChEBI" id="CHEBI:29105"/>
    </cofactor>
    <text evidence="7">Binds 2 Zn(2+) ions per subunit.</text>
</comment>
<dbReference type="InterPro" id="IPR017782">
    <property type="entry name" value="Hydroxyacylglutathione_Hdrlase"/>
</dbReference>
<comment type="catalytic activity">
    <reaction evidence="1 7">
        <text>an S-(2-hydroxyacyl)glutathione + H2O = a 2-hydroxy carboxylate + glutathione + H(+)</text>
        <dbReference type="Rhea" id="RHEA:21864"/>
        <dbReference type="ChEBI" id="CHEBI:15377"/>
        <dbReference type="ChEBI" id="CHEBI:15378"/>
        <dbReference type="ChEBI" id="CHEBI:57925"/>
        <dbReference type="ChEBI" id="CHEBI:58896"/>
        <dbReference type="ChEBI" id="CHEBI:71261"/>
        <dbReference type="EC" id="3.1.2.6"/>
    </reaction>
</comment>
<keyword evidence="4 7" id="KW-0479">Metal-binding</keyword>
<keyword evidence="6 7" id="KW-0862">Zinc</keyword>
<dbReference type="InterPro" id="IPR001279">
    <property type="entry name" value="Metallo-B-lactamas"/>
</dbReference>
<dbReference type="SMART" id="SM00849">
    <property type="entry name" value="Lactamase_B"/>
    <property type="match status" value="1"/>
</dbReference>
<evidence type="ECO:0000256" key="7">
    <source>
        <dbReference type="HAMAP-Rule" id="MF_01374"/>
    </source>
</evidence>
<feature type="domain" description="Metallo-beta-lactamase" evidence="8">
    <location>
        <begin position="10"/>
        <end position="163"/>
    </location>
</feature>
<feature type="binding site" evidence="7">
    <location>
        <position position="51"/>
    </location>
    <ligand>
        <name>Zn(2+)</name>
        <dbReference type="ChEBI" id="CHEBI:29105"/>
        <label>1</label>
    </ligand>
</feature>
<feature type="binding site" evidence="7">
    <location>
        <position position="53"/>
    </location>
    <ligand>
        <name>Zn(2+)</name>
        <dbReference type="ChEBI" id="CHEBI:29105"/>
        <label>1</label>
    </ligand>
</feature>
<keyword evidence="5 7" id="KW-0378">Hydrolase</keyword>
<feature type="binding site" evidence="7">
    <location>
        <position position="163"/>
    </location>
    <ligand>
        <name>Zn(2+)</name>
        <dbReference type="ChEBI" id="CHEBI:29105"/>
        <label>2</label>
    </ligand>
</feature>
<dbReference type="NCBIfam" id="TIGR03413">
    <property type="entry name" value="GSH_gloB"/>
    <property type="match status" value="1"/>
</dbReference>
<dbReference type="EC" id="3.1.2.6" evidence="7"/>
<dbReference type="GO" id="GO:0019243">
    <property type="term" value="P:methylglyoxal catabolic process to D-lactate via S-lactoyl-glutathione"/>
    <property type="evidence" value="ECO:0007669"/>
    <property type="project" value="UniProtKB-UniRule"/>
</dbReference>
<dbReference type="SUPFAM" id="SSF56281">
    <property type="entry name" value="Metallo-hydrolase/oxidoreductase"/>
    <property type="match status" value="1"/>
</dbReference>
<evidence type="ECO:0000256" key="6">
    <source>
        <dbReference type="ARBA" id="ARBA00022833"/>
    </source>
</evidence>
<dbReference type="InterPro" id="IPR035680">
    <property type="entry name" value="Clx_II_MBL"/>
</dbReference>
<dbReference type="InterPro" id="IPR032282">
    <property type="entry name" value="HAGH_C"/>
</dbReference>
<protein>
    <recommendedName>
        <fullName evidence="7">Hydroxyacylglutathione hydrolase</fullName>
        <ecNumber evidence="7">3.1.2.6</ecNumber>
    </recommendedName>
    <alternativeName>
        <fullName evidence="7">Glyoxalase II</fullName>
        <shortName evidence="7">Glx II</shortName>
    </alternativeName>
</protein>
<comment type="subunit">
    <text evidence="7">Monomer.</text>
</comment>
<proteinExistence type="inferred from homology"/>
<dbReference type="InterPro" id="IPR050110">
    <property type="entry name" value="Glyoxalase_II_hydrolase"/>
</dbReference>
<evidence type="ECO:0000256" key="3">
    <source>
        <dbReference type="ARBA" id="ARBA00006759"/>
    </source>
</evidence>
<dbReference type="Pfam" id="PF16123">
    <property type="entry name" value="HAGH_C"/>
    <property type="match status" value="1"/>
</dbReference>
<dbReference type="InterPro" id="IPR036866">
    <property type="entry name" value="RibonucZ/Hydroxyglut_hydro"/>
</dbReference>
<evidence type="ECO:0000256" key="1">
    <source>
        <dbReference type="ARBA" id="ARBA00001623"/>
    </source>
</evidence>
<organism evidence="9">
    <name type="scientific">Buchnera aphidicola</name>
    <name type="common">Anoecia corni</name>
    <dbReference type="NCBI Taxonomy" id="2994477"/>
    <lineage>
        <taxon>Bacteria</taxon>
        <taxon>Pseudomonadati</taxon>
        <taxon>Pseudomonadota</taxon>
        <taxon>Gammaproteobacteria</taxon>
        <taxon>Enterobacterales</taxon>
        <taxon>Erwiniaceae</taxon>
        <taxon>Buchnera</taxon>
    </lineage>
</organism>
<accession>A0AAT9IGS4</accession>
<dbReference type="AlphaFoldDB" id="A0AAT9IGS4"/>
<sequence>MIFYVRSLKNNYIWILSKKKKCIIVDPGEAFNVLQFIKKKKLILNAILLTHHHQDHVFGVKEIILSYPNIPIYGPVETKKAGTNIYVFNHDVINIMNLSITVLHTPGHTEGHVCYLSNPYFFCGDTLFSGGCGYTKYENLLDMFNSLKLISKLKNNTAIFCSHEYTKHNIKFFCSILKKNKMLNKFLKLIENKKRTVPTVLKKEKTINMFLCTNKKNIKNYIFPKLNVSEFDFFRYLRIKKNNN</sequence>
<feature type="binding site" evidence="7">
    <location>
        <position position="108"/>
    </location>
    <ligand>
        <name>Zn(2+)</name>
        <dbReference type="ChEBI" id="CHEBI:29105"/>
        <label>1</label>
    </ligand>
</feature>
<reference evidence="9" key="1">
    <citation type="submission" date="2024-06" db="EMBL/GenBank/DDBJ databases">
        <authorList>
            <person name="Manzano-Marin A."/>
            <person name="Manzano-Marin A."/>
            <person name="Alejandro Manzano Marin A."/>
        </authorList>
    </citation>
    <scope>NUCLEOTIDE SEQUENCE</scope>
    <source>
        <strain evidence="9">Ancorni-2928</strain>
    </source>
</reference>
<evidence type="ECO:0000259" key="8">
    <source>
        <dbReference type="SMART" id="SM00849"/>
    </source>
</evidence>
<feature type="binding site" evidence="7">
    <location>
        <position position="125"/>
    </location>
    <ligand>
        <name>Zn(2+)</name>
        <dbReference type="ChEBI" id="CHEBI:29105"/>
        <label>2</label>
    </ligand>
</feature>
<dbReference type="Gene3D" id="3.60.15.10">
    <property type="entry name" value="Ribonuclease Z/Hydroxyacylglutathione hydrolase-like"/>
    <property type="match status" value="1"/>
</dbReference>
<feature type="binding site" evidence="7">
    <location>
        <position position="55"/>
    </location>
    <ligand>
        <name>Zn(2+)</name>
        <dbReference type="ChEBI" id="CHEBI:29105"/>
        <label>2</label>
    </ligand>
</feature>
<evidence type="ECO:0000313" key="9">
    <source>
        <dbReference type="EMBL" id="CAL4042825.1"/>
    </source>
</evidence>
<dbReference type="HAMAP" id="MF_01374">
    <property type="entry name" value="Glyoxalase_2"/>
    <property type="match status" value="1"/>
</dbReference>
<name>A0AAT9IGS4_9GAMM</name>
<dbReference type="GO" id="GO:0004416">
    <property type="term" value="F:hydroxyacylglutathione hydrolase activity"/>
    <property type="evidence" value="ECO:0007669"/>
    <property type="project" value="UniProtKB-UniRule"/>
</dbReference>
<dbReference type="CDD" id="cd07723">
    <property type="entry name" value="hydroxyacylglutathione_hydrolase_MBL-fold"/>
    <property type="match status" value="1"/>
</dbReference>
<comment type="function">
    <text evidence="7">Thiolesterase that catalyzes the hydrolysis of S-D-lactoyl-glutathione to form glutathione and D-lactic acid.</text>
</comment>
<dbReference type="PANTHER" id="PTHR43705:SF1">
    <property type="entry name" value="HYDROXYACYLGLUTATHIONE HYDROLASE GLOB"/>
    <property type="match status" value="1"/>
</dbReference>
<evidence type="ECO:0000256" key="2">
    <source>
        <dbReference type="ARBA" id="ARBA00004963"/>
    </source>
</evidence>
<comment type="pathway">
    <text evidence="2 7">Secondary metabolite metabolism; methylglyoxal degradation; (R)-lactate from methylglyoxal: step 2/2.</text>
</comment>
<dbReference type="Pfam" id="PF00753">
    <property type="entry name" value="Lactamase_B"/>
    <property type="match status" value="1"/>
</dbReference>
<gene>
    <name evidence="7 9" type="primary">gloB</name>
    <name evidence="9" type="ORF">BUANCORI2928_194</name>
</gene>